<evidence type="ECO:0000313" key="3">
    <source>
        <dbReference type="Proteomes" id="UP000612899"/>
    </source>
</evidence>
<reference evidence="2" key="1">
    <citation type="submission" date="2021-01" db="EMBL/GenBank/DDBJ databases">
        <title>Whole genome shotgun sequence of Rhizocola hellebori NBRC 109834.</title>
        <authorList>
            <person name="Komaki H."/>
            <person name="Tamura T."/>
        </authorList>
    </citation>
    <scope>NUCLEOTIDE SEQUENCE</scope>
    <source>
        <strain evidence="2">NBRC 109834</strain>
    </source>
</reference>
<dbReference type="InterPro" id="IPR037407">
    <property type="entry name" value="MLP_fam"/>
</dbReference>
<dbReference type="EMBL" id="BONY01000113">
    <property type="protein sequence ID" value="GIH10956.1"/>
    <property type="molecule type" value="Genomic_DNA"/>
</dbReference>
<gene>
    <name evidence="2" type="ORF">Rhe02_90230</name>
</gene>
<feature type="domain" description="MbtH-like" evidence="1">
    <location>
        <begin position="2"/>
        <end position="52"/>
    </location>
</feature>
<dbReference type="PANTHER" id="PTHR38444">
    <property type="entry name" value="ENTEROBACTIN BIOSYNTHESIS PROTEIN YBDZ"/>
    <property type="match status" value="1"/>
</dbReference>
<sequence>MNPFDDEDALFKVLANDEDQHCIWPSFADVPKGWTVRLDDTNRQECLTYVEANWIDMRPRSLIAAMRNGFE</sequence>
<dbReference type="PANTHER" id="PTHR38444:SF1">
    <property type="entry name" value="ENTEROBACTIN BIOSYNTHESIS PROTEIN YBDZ"/>
    <property type="match status" value="1"/>
</dbReference>
<comment type="caution">
    <text evidence="2">The sequence shown here is derived from an EMBL/GenBank/DDBJ whole genome shotgun (WGS) entry which is preliminary data.</text>
</comment>
<organism evidence="2 3">
    <name type="scientific">Rhizocola hellebori</name>
    <dbReference type="NCBI Taxonomy" id="1392758"/>
    <lineage>
        <taxon>Bacteria</taxon>
        <taxon>Bacillati</taxon>
        <taxon>Actinomycetota</taxon>
        <taxon>Actinomycetes</taxon>
        <taxon>Micromonosporales</taxon>
        <taxon>Micromonosporaceae</taxon>
        <taxon>Rhizocola</taxon>
    </lineage>
</organism>
<accession>A0A8J3QKV1</accession>
<dbReference type="InterPro" id="IPR005153">
    <property type="entry name" value="MbtH-like_dom"/>
</dbReference>
<name>A0A8J3QKV1_9ACTN</name>
<keyword evidence="3" id="KW-1185">Reference proteome</keyword>
<dbReference type="GO" id="GO:0005829">
    <property type="term" value="C:cytosol"/>
    <property type="evidence" value="ECO:0007669"/>
    <property type="project" value="TreeGrafter"/>
</dbReference>
<proteinExistence type="predicted"/>
<dbReference type="Pfam" id="PF03621">
    <property type="entry name" value="MbtH"/>
    <property type="match status" value="1"/>
</dbReference>
<protein>
    <submittedName>
        <fullName evidence="2">Protein mbtH</fullName>
    </submittedName>
</protein>
<evidence type="ECO:0000313" key="2">
    <source>
        <dbReference type="EMBL" id="GIH10956.1"/>
    </source>
</evidence>
<dbReference type="GO" id="GO:0019290">
    <property type="term" value="P:siderophore biosynthetic process"/>
    <property type="evidence" value="ECO:0007669"/>
    <property type="project" value="TreeGrafter"/>
</dbReference>
<dbReference type="SUPFAM" id="SSF160582">
    <property type="entry name" value="MbtH-like"/>
    <property type="match status" value="1"/>
</dbReference>
<dbReference type="Proteomes" id="UP000612899">
    <property type="component" value="Unassembled WGS sequence"/>
</dbReference>
<dbReference type="SMART" id="SM00923">
    <property type="entry name" value="MbtH"/>
    <property type="match status" value="1"/>
</dbReference>
<evidence type="ECO:0000259" key="1">
    <source>
        <dbReference type="SMART" id="SM00923"/>
    </source>
</evidence>
<dbReference type="InterPro" id="IPR038020">
    <property type="entry name" value="MbtH-like_sf"/>
</dbReference>
<dbReference type="Gene3D" id="3.90.820.10">
    <property type="entry name" value="Structural Genomics, Unknown Function 30-nov-00 1gh9 Mol_id"/>
    <property type="match status" value="1"/>
</dbReference>
<dbReference type="AlphaFoldDB" id="A0A8J3QKV1"/>